<dbReference type="HAMAP" id="MF_00201">
    <property type="entry name" value="RecO"/>
    <property type="match status" value="1"/>
</dbReference>
<evidence type="ECO:0000256" key="2">
    <source>
        <dbReference type="ARBA" id="ARBA00021310"/>
    </source>
</evidence>
<comment type="function">
    <text evidence="7">Involved in DNA repair and RecF pathway recombination.</text>
</comment>
<evidence type="ECO:0000259" key="8">
    <source>
        <dbReference type="Pfam" id="PF11967"/>
    </source>
</evidence>
<accession>A0A383R628</accession>
<dbReference type="RefSeq" id="WP_138184871.1">
    <property type="nucleotide sequence ID" value="NZ_LS992241.1"/>
</dbReference>
<dbReference type="EMBL" id="LS992241">
    <property type="protein sequence ID" value="SYX82535.1"/>
    <property type="molecule type" value="Genomic_DNA"/>
</dbReference>
<comment type="similarity">
    <text evidence="1 7">Belongs to the RecO family.</text>
</comment>
<dbReference type="PANTHER" id="PTHR33991:SF1">
    <property type="entry name" value="DNA REPAIR PROTEIN RECO"/>
    <property type="match status" value="1"/>
</dbReference>
<keyword evidence="5 7" id="KW-0234">DNA repair</keyword>
<reference evidence="10" key="1">
    <citation type="submission" date="2018-08" db="EMBL/GenBank/DDBJ databases">
        <authorList>
            <person name="Chevrot R."/>
        </authorList>
    </citation>
    <scope>NUCLEOTIDE SEQUENCE [LARGE SCALE GENOMIC DNA]</scope>
</reference>
<feature type="domain" description="DNA replication/recombination mediator RecO N-terminal" evidence="8">
    <location>
        <begin position="1"/>
        <end position="77"/>
    </location>
</feature>
<sequence length="254" mass="28531">MLYRVEGIVIRSMDYGEGNKIITLCTKSHGKVGVLVRGAKKVRSRHAAATQLFTYGEYVFFRGMGHIGTLNSCEILEANHQLREQLHLAAYASYAAELVDKALHDEEAGGPMFDQFHAYLQAIAQGKDVQVTTHLFEMKLWQRTGVAPQLHACVACGTEERLAAFSWRLGGALCASCKPREHANYVANLQMLALLQKFEMTDLHRLGNISLKPATKLQLRACMRGYMDTHVGVRLKSLQFLEQMEKYDLAQLDE</sequence>
<dbReference type="InterPro" id="IPR037278">
    <property type="entry name" value="ARFGAP/RecO"/>
</dbReference>
<name>A0A383R628_PAEAL</name>
<keyword evidence="3 7" id="KW-0227">DNA damage</keyword>
<protein>
    <recommendedName>
        <fullName evidence="2 7">DNA repair protein RecO</fullName>
    </recommendedName>
    <alternativeName>
        <fullName evidence="6 7">Recombination protein O</fullName>
    </alternativeName>
</protein>
<dbReference type="Pfam" id="PF02565">
    <property type="entry name" value="RecO_C"/>
    <property type="match status" value="1"/>
</dbReference>
<evidence type="ECO:0000313" key="10">
    <source>
        <dbReference type="Proteomes" id="UP000304148"/>
    </source>
</evidence>
<dbReference type="Gene3D" id="2.40.50.140">
    <property type="entry name" value="Nucleic acid-binding proteins"/>
    <property type="match status" value="1"/>
</dbReference>
<dbReference type="InterPro" id="IPR003717">
    <property type="entry name" value="RecO"/>
</dbReference>
<dbReference type="AlphaFoldDB" id="A0A383R628"/>
<dbReference type="SUPFAM" id="SSF50249">
    <property type="entry name" value="Nucleic acid-binding proteins"/>
    <property type="match status" value="1"/>
</dbReference>
<evidence type="ECO:0000256" key="7">
    <source>
        <dbReference type="HAMAP-Rule" id="MF_00201"/>
    </source>
</evidence>
<dbReference type="GO" id="GO:0006302">
    <property type="term" value="P:double-strand break repair"/>
    <property type="evidence" value="ECO:0007669"/>
    <property type="project" value="TreeGrafter"/>
</dbReference>
<evidence type="ECO:0000313" key="9">
    <source>
        <dbReference type="EMBL" id="SYX82535.1"/>
    </source>
</evidence>
<proteinExistence type="inferred from homology"/>
<dbReference type="Gene3D" id="1.20.1440.120">
    <property type="entry name" value="Recombination protein O, C-terminal domain"/>
    <property type="match status" value="1"/>
</dbReference>
<keyword evidence="4 7" id="KW-0233">DNA recombination</keyword>
<dbReference type="PANTHER" id="PTHR33991">
    <property type="entry name" value="DNA REPAIR PROTEIN RECO"/>
    <property type="match status" value="1"/>
</dbReference>
<evidence type="ECO:0000256" key="5">
    <source>
        <dbReference type="ARBA" id="ARBA00023204"/>
    </source>
</evidence>
<dbReference type="Pfam" id="PF11967">
    <property type="entry name" value="RecO_N"/>
    <property type="match status" value="1"/>
</dbReference>
<gene>
    <name evidence="7 9" type="primary">recO</name>
    <name evidence="9" type="ORF">PBLR_10957</name>
</gene>
<dbReference type="Proteomes" id="UP000304148">
    <property type="component" value="Chromosome"/>
</dbReference>
<evidence type="ECO:0000256" key="1">
    <source>
        <dbReference type="ARBA" id="ARBA00007452"/>
    </source>
</evidence>
<dbReference type="InterPro" id="IPR022572">
    <property type="entry name" value="DNA_rep/recomb_RecO_N"/>
</dbReference>
<dbReference type="SUPFAM" id="SSF57863">
    <property type="entry name" value="ArfGap/RecO-like zinc finger"/>
    <property type="match status" value="1"/>
</dbReference>
<dbReference type="NCBIfam" id="TIGR00613">
    <property type="entry name" value="reco"/>
    <property type="match status" value="1"/>
</dbReference>
<dbReference type="GO" id="GO:0043590">
    <property type="term" value="C:bacterial nucleoid"/>
    <property type="evidence" value="ECO:0007669"/>
    <property type="project" value="TreeGrafter"/>
</dbReference>
<evidence type="ECO:0000256" key="4">
    <source>
        <dbReference type="ARBA" id="ARBA00023172"/>
    </source>
</evidence>
<organism evidence="9 10">
    <name type="scientific">Paenibacillus alvei</name>
    <name type="common">Bacillus alvei</name>
    <dbReference type="NCBI Taxonomy" id="44250"/>
    <lineage>
        <taxon>Bacteria</taxon>
        <taxon>Bacillati</taxon>
        <taxon>Bacillota</taxon>
        <taxon>Bacilli</taxon>
        <taxon>Bacillales</taxon>
        <taxon>Paenibacillaceae</taxon>
        <taxon>Paenibacillus</taxon>
    </lineage>
</organism>
<dbReference type="InterPro" id="IPR042242">
    <property type="entry name" value="RecO_C"/>
</dbReference>
<dbReference type="GO" id="GO:0006310">
    <property type="term" value="P:DNA recombination"/>
    <property type="evidence" value="ECO:0007669"/>
    <property type="project" value="UniProtKB-UniRule"/>
</dbReference>
<evidence type="ECO:0000256" key="6">
    <source>
        <dbReference type="ARBA" id="ARBA00033409"/>
    </source>
</evidence>
<dbReference type="InterPro" id="IPR012340">
    <property type="entry name" value="NA-bd_OB-fold"/>
</dbReference>
<evidence type="ECO:0000256" key="3">
    <source>
        <dbReference type="ARBA" id="ARBA00022763"/>
    </source>
</evidence>